<feature type="region of interest" description="Disordered" evidence="1">
    <location>
        <begin position="241"/>
        <end position="267"/>
    </location>
</feature>
<feature type="region of interest" description="Disordered" evidence="1">
    <location>
        <begin position="486"/>
        <end position="579"/>
    </location>
</feature>
<keyword evidence="3" id="KW-1185">Reference proteome</keyword>
<feature type="compositionally biased region" description="Low complexity" evidence="1">
    <location>
        <begin position="554"/>
        <end position="571"/>
    </location>
</feature>
<evidence type="ECO:0000313" key="2">
    <source>
        <dbReference type="EMBL" id="KAJ7033409.1"/>
    </source>
</evidence>
<protein>
    <submittedName>
        <fullName evidence="2">Uncharacterized protein</fullName>
    </submittedName>
</protein>
<feature type="region of interest" description="Disordered" evidence="1">
    <location>
        <begin position="1"/>
        <end position="75"/>
    </location>
</feature>
<feature type="compositionally biased region" description="Low complexity" evidence="1">
    <location>
        <begin position="45"/>
        <end position="57"/>
    </location>
</feature>
<feature type="compositionally biased region" description="Low complexity" evidence="1">
    <location>
        <begin position="1"/>
        <end position="14"/>
    </location>
</feature>
<feature type="compositionally biased region" description="Low complexity" evidence="1">
    <location>
        <begin position="364"/>
        <end position="375"/>
    </location>
</feature>
<dbReference type="AlphaFoldDB" id="A0AAD6SST3"/>
<feature type="compositionally biased region" description="Polar residues" evidence="1">
    <location>
        <begin position="64"/>
        <end position="75"/>
    </location>
</feature>
<feature type="compositionally biased region" description="Polar residues" evidence="1">
    <location>
        <begin position="130"/>
        <end position="147"/>
    </location>
</feature>
<dbReference type="Proteomes" id="UP001218188">
    <property type="component" value="Unassembled WGS sequence"/>
</dbReference>
<feature type="compositionally biased region" description="Basic residues" evidence="1">
    <location>
        <begin position="390"/>
        <end position="411"/>
    </location>
</feature>
<feature type="compositionally biased region" description="Polar residues" evidence="1">
    <location>
        <begin position="15"/>
        <end position="25"/>
    </location>
</feature>
<comment type="caution">
    <text evidence="2">The sequence shown here is derived from an EMBL/GenBank/DDBJ whole genome shotgun (WGS) entry which is preliminary data.</text>
</comment>
<accession>A0AAD6SST3</accession>
<evidence type="ECO:0000256" key="1">
    <source>
        <dbReference type="SAM" id="MobiDB-lite"/>
    </source>
</evidence>
<feature type="region of interest" description="Disordered" evidence="1">
    <location>
        <begin position="309"/>
        <end position="467"/>
    </location>
</feature>
<feature type="compositionally biased region" description="Basic residues" evidence="1">
    <location>
        <begin position="451"/>
        <end position="462"/>
    </location>
</feature>
<feature type="region of interest" description="Disordered" evidence="1">
    <location>
        <begin position="130"/>
        <end position="225"/>
    </location>
</feature>
<feature type="compositionally biased region" description="Basic residues" evidence="1">
    <location>
        <begin position="353"/>
        <end position="363"/>
    </location>
</feature>
<name>A0AAD6SST3_9AGAR</name>
<proteinExistence type="predicted"/>
<sequence>MYLPSSVSSNGSSSATALPSHSVASSKRDGYMYDMYDEPERGRSLSRSSSHSSSSSSGVLILPTPSSIDGQSSTGSHWQYPLYPNGYPMRIEPSGTVAYNPTYLGRPSVPGSVPPNNSVVNALKAPTALTSHKNDPISTESTPQHPDSAQLPIPLGDAWGLFGHHSPGAGRSPRESSPDLFGPRRLRSPASLASPPSPNPYLGTPRASSPGLFGARSPRASSPDEVIPNWYIDKLNPRAPSPGLFGPRSPRDSPVAQAIPNPYSQHIDRQPTVSVSYAYWPPCVQQSSATQQQLAPIQQMREAGLFAGHRSVSQGSTPSTVHRRSSRSNRSHTRSETPLTPRTQVPIVIHSRGSSRSHSRRSRSYSPQYGPIVIQPGPPPVPRQRSASRSPRRQRSPSTRRHSRSPSRHHNPPVIVSSRARSRSYSPGRTSARSRYPSPQPHIVIAPATRPHSRSSRRRSRSPARSYYQYHSPTWVAPPLIRQRSPPYVRSTTPSRSSPPVIIRCDRSRSVSPPPIIIQAASSESRSRSRSPPRGHRVSSHRSPRGRGPHGNRGRNYSPSTATSSASYGTPVIIPSNGPTVRIQEPAQTAPQPWDMWGTPAPAIPPGAWPGYPTGALPHPWIQAIPPTPRPHIPAESTYVPLTQPYQGSLQPPQWAQPQWAQPQWTPAGAPNDVWGDWDDGSVYQENLYPKPWPTTGFPSIPKHPRFYHADGNITVIVKFSLLFSSRP</sequence>
<gene>
    <name evidence="2" type="ORF">C8F04DRAFT_624086</name>
</gene>
<evidence type="ECO:0000313" key="3">
    <source>
        <dbReference type="Proteomes" id="UP001218188"/>
    </source>
</evidence>
<dbReference type="EMBL" id="JARJCM010000065">
    <property type="protein sequence ID" value="KAJ7033409.1"/>
    <property type="molecule type" value="Genomic_DNA"/>
</dbReference>
<feature type="compositionally biased region" description="Low complexity" evidence="1">
    <location>
        <begin position="486"/>
        <end position="503"/>
    </location>
</feature>
<reference evidence="2" key="1">
    <citation type="submission" date="2023-03" db="EMBL/GenBank/DDBJ databases">
        <title>Massive genome expansion in bonnet fungi (Mycena s.s.) driven by repeated elements and novel gene families across ecological guilds.</title>
        <authorList>
            <consortium name="Lawrence Berkeley National Laboratory"/>
            <person name="Harder C.B."/>
            <person name="Miyauchi S."/>
            <person name="Viragh M."/>
            <person name="Kuo A."/>
            <person name="Thoen E."/>
            <person name="Andreopoulos B."/>
            <person name="Lu D."/>
            <person name="Skrede I."/>
            <person name="Drula E."/>
            <person name="Henrissat B."/>
            <person name="Morin E."/>
            <person name="Kohler A."/>
            <person name="Barry K."/>
            <person name="LaButti K."/>
            <person name="Morin E."/>
            <person name="Salamov A."/>
            <person name="Lipzen A."/>
            <person name="Mereny Z."/>
            <person name="Hegedus B."/>
            <person name="Baldrian P."/>
            <person name="Stursova M."/>
            <person name="Weitz H."/>
            <person name="Taylor A."/>
            <person name="Grigoriev I.V."/>
            <person name="Nagy L.G."/>
            <person name="Martin F."/>
            <person name="Kauserud H."/>
        </authorList>
    </citation>
    <scope>NUCLEOTIDE SEQUENCE</scope>
    <source>
        <strain evidence="2">CBHHK200</strain>
    </source>
</reference>
<feature type="compositionally biased region" description="Polar residues" evidence="1">
    <location>
        <begin position="423"/>
        <end position="433"/>
    </location>
</feature>
<organism evidence="2 3">
    <name type="scientific">Mycena alexandri</name>
    <dbReference type="NCBI Taxonomy" id="1745969"/>
    <lineage>
        <taxon>Eukaryota</taxon>
        <taxon>Fungi</taxon>
        <taxon>Dikarya</taxon>
        <taxon>Basidiomycota</taxon>
        <taxon>Agaricomycotina</taxon>
        <taxon>Agaricomycetes</taxon>
        <taxon>Agaricomycetidae</taxon>
        <taxon>Agaricales</taxon>
        <taxon>Marasmiineae</taxon>
        <taxon>Mycenaceae</taxon>
        <taxon>Mycena</taxon>
    </lineage>
</organism>
<feature type="compositionally biased region" description="Basic residues" evidence="1">
    <location>
        <begin position="321"/>
        <end position="332"/>
    </location>
</feature>
<feature type="compositionally biased region" description="Basic residues" evidence="1">
    <location>
        <begin position="528"/>
        <end position="553"/>
    </location>
</feature>